<keyword evidence="2" id="KW-1185">Reference proteome</keyword>
<protein>
    <submittedName>
        <fullName evidence="1">Uncharacterized protein</fullName>
    </submittedName>
</protein>
<gene>
    <name evidence="1" type="ORF">NDU88_010502</name>
</gene>
<name>A0AAV7S453_PLEWA</name>
<proteinExistence type="predicted"/>
<accession>A0AAV7S453</accession>
<evidence type="ECO:0000313" key="2">
    <source>
        <dbReference type="Proteomes" id="UP001066276"/>
    </source>
</evidence>
<dbReference type="AlphaFoldDB" id="A0AAV7S453"/>
<sequence length="219" mass="23368">MPHPLPSGQYYRKEILSLMKAVLPKWRAHNLSAPEGPTTNPINRAQPRGHRRRCCERSPLELTANGCAWFPDLRGDPRRRWWGSPDAAQSVVQKPGARVVEPTRLRSIRTAGRDGGLELGRAVGAGPGGPGLNSLSSGVESAGGCSGLLGGVGAPRPSARGAICGSGSLTESDVRRPLPPAALGCREYRGHRRCPEESLSPIADRLEEPLEAVRGRLAL</sequence>
<dbReference type="EMBL" id="JANPWB010000009">
    <property type="protein sequence ID" value="KAJ1157803.1"/>
    <property type="molecule type" value="Genomic_DNA"/>
</dbReference>
<comment type="caution">
    <text evidence="1">The sequence shown here is derived from an EMBL/GenBank/DDBJ whole genome shotgun (WGS) entry which is preliminary data.</text>
</comment>
<evidence type="ECO:0000313" key="1">
    <source>
        <dbReference type="EMBL" id="KAJ1157803.1"/>
    </source>
</evidence>
<reference evidence="1" key="1">
    <citation type="journal article" date="2022" name="bioRxiv">
        <title>Sequencing and chromosome-scale assembly of the giantPleurodeles waltlgenome.</title>
        <authorList>
            <person name="Brown T."/>
            <person name="Elewa A."/>
            <person name="Iarovenko S."/>
            <person name="Subramanian E."/>
            <person name="Araus A.J."/>
            <person name="Petzold A."/>
            <person name="Susuki M."/>
            <person name="Suzuki K.-i.T."/>
            <person name="Hayashi T."/>
            <person name="Toyoda A."/>
            <person name="Oliveira C."/>
            <person name="Osipova E."/>
            <person name="Leigh N.D."/>
            <person name="Simon A."/>
            <person name="Yun M.H."/>
        </authorList>
    </citation>
    <scope>NUCLEOTIDE SEQUENCE</scope>
    <source>
        <strain evidence="1">20211129_DDA</strain>
        <tissue evidence="1">Liver</tissue>
    </source>
</reference>
<organism evidence="1 2">
    <name type="scientific">Pleurodeles waltl</name>
    <name type="common">Iberian ribbed newt</name>
    <dbReference type="NCBI Taxonomy" id="8319"/>
    <lineage>
        <taxon>Eukaryota</taxon>
        <taxon>Metazoa</taxon>
        <taxon>Chordata</taxon>
        <taxon>Craniata</taxon>
        <taxon>Vertebrata</taxon>
        <taxon>Euteleostomi</taxon>
        <taxon>Amphibia</taxon>
        <taxon>Batrachia</taxon>
        <taxon>Caudata</taxon>
        <taxon>Salamandroidea</taxon>
        <taxon>Salamandridae</taxon>
        <taxon>Pleurodelinae</taxon>
        <taxon>Pleurodeles</taxon>
    </lineage>
</organism>
<dbReference type="Proteomes" id="UP001066276">
    <property type="component" value="Chromosome 5"/>
</dbReference>